<feature type="domain" description="Resistance to inhibitors of cholinesterase protein 3 N-terminal" evidence="10">
    <location>
        <begin position="223"/>
        <end position="324"/>
    </location>
</feature>
<feature type="region of interest" description="Disordered" evidence="8">
    <location>
        <begin position="569"/>
        <end position="701"/>
    </location>
</feature>
<protein>
    <recommendedName>
        <fullName evidence="10">Resistance to inhibitors of cholinesterase protein 3 N-terminal domain-containing protein</fullName>
    </recommendedName>
</protein>
<evidence type="ECO:0000256" key="2">
    <source>
        <dbReference type="ARBA" id="ARBA00008538"/>
    </source>
</evidence>
<feature type="region of interest" description="Disordered" evidence="8">
    <location>
        <begin position="396"/>
        <end position="459"/>
    </location>
</feature>
<dbReference type="GO" id="GO:0043025">
    <property type="term" value="C:neuronal cell body"/>
    <property type="evidence" value="ECO:0007669"/>
    <property type="project" value="TreeGrafter"/>
</dbReference>
<sequence length="718" mass="78943">MMIPSVSAEFGRGKTIGVLALVVGCFAILWPKLFYPMFSRSGPEPRASLDPALRPDEVGQNPLLDICKAVAASQKISADFDNRATQFSTACQRTVEANCGVFLDPGLAQEFVDSRNKKARVQQSTALWNLTTCLSSVYGVTPKNMKAEMNVEVEWKLAVERQWRRGERTPYLHPGMMNPAMREKGQVPHGIHHPGDAPPKPSDLSGKPSLGGPGQMVPPQRPGGTMSMIMPLYTIAIVVFFVYTVMKIMFKKDQDQSPKDRRLEVLDPDHRRLIQEYESSTHDYIELWKERNEKEETPLKIEDVEIENLRQRLADTEAAMQRMMATISTVSDRLMTTAKNADIVLPSPPPIPAPTTSSDKVDCLALLLGSVLARALMGIMKEMDEYRAILTKEKEKNLTSRPSSVDSGVQEGEDASRQEGVDVDAEGATQTQIKDVLEADNFTDANDKPTPKPSPTLSKKHIHFSENTHIGVRDVQTAAQFRRSRSRSKERLLDLDTTDDMLDTGNNVSSIILDAALRRDAQMLVSEAECRALPLEEQSASAVGDSDDVTPVVLSGKMTISFLGAYDEEGADGTDGNQRNGGRFGGGGEGGGPKSYLREESDPGPYRDKASRRSRKWAGQKKIRKRRSSTPTSTRSLEEEELLGDDEDGGGGRQLLSGGEDHGDASIMDNLPELPDDEPGPVSEDRDAEDGKSAGDEPWVSLRLVPNVVIVHVCCRKD</sequence>
<accession>A0A7R9GF18</accession>
<evidence type="ECO:0000256" key="7">
    <source>
        <dbReference type="SAM" id="Coils"/>
    </source>
</evidence>
<keyword evidence="12" id="KW-1185">Reference proteome</keyword>
<name>A0A7R9GF18_9CRUS</name>
<evidence type="ECO:0000313" key="12">
    <source>
        <dbReference type="Proteomes" id="UP000678499"/>
    </source>
</evidence>
<evidence type="ECO:0000256" key="3">
    <source>
        <dbReference type="ARBA" id="ARBA00022692"/>
    </source>
</evidence>
<dbReference type="GO" id="GO:0045202">
    <property type="term" value="C:synapse"/>
    <property type="evidence" value="ECO:0007669"/>
    <property type="project" value="GOC"/>
</dbReference>
<keyword evidence="6 9" id="KW-0472">Membrane</keyword>
<evidence type="ECO:0000256" key="9">
    <source>
        <dbReference type="SAM" id="Phobius"/>
    </source>
</evidence>
<dbReference type="GO" id="GO:0043005">
    <property type="term" value="C:neuron projection"/>
    <property type="evidence" value="ECO:0007669"/>
    <property type="project" value="TreeGrafter"/>
</dbReference>
<dbReference type="OrthoDB" id="10070774at2759"/>
<evidence type="ECO:0000259" key="10">
    <source>
        <dbReference type="Pfam" id="PF15361"/>
    </source>
</evidence>
<comment type="subcellular location">
    <subcellularLocation>
        <location evidence="1">Endoplasmic reticulum membrane</location>
    </subcellularLocation>
</comment>
<organism evidence="11">
    <name type="scientific">Notodromas monacha</name>
    <dbReference type="NCBI Taxonomy" id="399045"/>
    <lineage>
        <taxon>Eukaryota</taxon>
        <taxon>Metazoa</taxon>
        <taxon>Ecdysozoa</taxon>
        <taxon>Arthropoda</taxon>
        <taxon>Crustacea</taxon>
        <taxon>Oligostraca</taxon>
        <taxon>Ostracoda</taxon>
        <taxon>Podocopa</taxon>
        <taxon>Podocopida</taxon>
        <taxon>Cypridocopina</taxon>
        <taxon>Cypridoidea</taxon>
        <taxon>Cyprididae</taxon>
        <taxon>Notodromas</taxon>
    </lineage>
</organism>
<feature type="compositionally biased region" description="Basic and acidic residues" evidence="8">
    <location>
        <begin position="596"/>
        <end position="611"/>
    </location>
</feature>
<dbReference type="InterPro" id="IPR032763">
    <property type="entry name" value="RIC3_N"/>
</dbReference>
<dbReference type="GO" id="GO:0034394">
    <property type="term" value="P:protein localization to cell surface"/>
    <property type="evidence" value="ECO:0007669"/>
    <property type="project" value="TreeGrafter"/>
</dbReference>
<feature type="compositionally biased region" description="Basic residues" evidence="8">
    <location>
        <begin position="612"/>
        <end position="628"/>
    </location>
</feature>
<dbReference type="PANTHER" id="PTHR21723">
    <property type="entry name" value="RESISTANCE TO INHIBITORS OF CHOLINESTERASE PROTEIN 3 RIC3"/>
    <property type="match status" value="1"/>
</dbReference>
<dbReference type="PANTHER" id="PTHR21723:SF3">
    <property type="entry name" value="PROTEIN RIC-3"/>
    <property type="match status" value="1"/>
</dbReference>
<dbReference type="InterPro" id="IPR026160">
    <property type="entry name" value="Ric3"/>
</dbReference>
<gene>
    <name evidence="11" type="ORF">NMOB1V02_LOCUS6199</name>
</gene>
<evidence type="ECO:0000256" key="6">
    <source>
        <dbReference type="ARBA" id="ARBA00023136"/>
    </source>
</evidence>
<evidence type="ECO:0000313" key="11">
    <source>
        <dbReference type="EMBL" id="CAD7278499.1"/>
    </source>
</evidence>
<feature type="transmembrane region" description="Helical" evidence="9">
    <location>
        <begin position="230"/>
        <end position="250"/>
    </location>
</feature>
<evidence type="ECO:0000256" key="5">
    <source>
        <dbReference type="ARBA" id="ARBA00022989"/>
    </source>
</evidence>
<keyword evidence="3 9" id="KW-0812">Transmembrane</keyword>
<evidence type="ECO:0000256" key="1">
    <source>
        <dbReference type="ARBA" id="ARBA00004586"/>
    </source>
</evidence>
<feature type="region of interest" description="Disordered" evidence="8">
    <location>
        <begin position="170"/>
        <end position="222"/>
    </location>
</feature>
<evidence type="ECO:0000256" key="4">
    <source>
        <dbReference type="ARBA" id="ARBA00022824"/>
    </source>
</evidence>
<dbReference type="Pfam" id="PF15361">
    <property type="entry name" value="RIC3"/>
    <property type="match status" value="1"/>
</dbReference>
<comment type="similarity">
    <text evidence="2">Belongs to the ric-3 family.</text>
</comment>
<dbReference type="GO" id="GO:0007271">
    <property type="term" value="P:synaptic transmission, cholinergic"/>
    <property type="evidence" value="ECO:0007669"/>
    <property type="project" value="TreeGrafter"/>
</dbReference>
<keyword evidence="4" id="KW-0256">Endoplasmic reticulum</keyword>
<dbReference type="GO" id="GO:0005789">
    <property type="term" value="C:endoplasmic reticulum membrane"/>
    <property type="evidence" value="ECO:0007669"/>
    <property type="project" value="UniProtKB-SubCell"/>
</dbReference>
<dbReference type="Proteomes" id="UP000678499">
    <property type="component" value="Unassembled WGS sequence"/>
</dbReference>
<dbReference type="EMBL" id="CAJPEX010001250">
    <property type="protein sequence ID" value="CAG0918651.1"/>
    <property type="molecule type" value="Genomic_DNA"/>
</dbReference>
<dbReference type="AlphaFoldDB" id="A0A7R9GF18"/>
<evidence type="ECO:0000256" key="8">
    <source>
        <dbReference type="SAM" id="MobiDB-lite"/>
    </source>
</evidence>
<feature type="compositionally biased region" description="Gly residues" evidence="8">
    <location>
        <begin position="582"/>
        <end position="593"/>
    </location>
</feature>
<proteinExistence type="inferred from homology"/>
<reference evidence="11" key="1">
    <citation type="submission" date="2020-11" db="EMBL/GenBank/DDBJ databases">
        <authorList>
            <person name="Tran Van P."/>
        </authorList>
    </citation>
    <scope>NUCLEOTIDE SEQUENCE</scope>
</reference>
<feature type="compositionally biased region" description="Basic and acidic residues" evidence="8">
    <location>
        <begin position="683"/>
        <end position="695"/>
    </location>
</feature>
<keyword evidence="5 9" id="KW-1133">Transmembrane helix</keyword>
<feature type="transmembrane region" description="Helical" evidence="9">
    <location>
        <begin position="15"/>
        <end position="35"/>
    </location>
</feature>
<dbReference type="EMBL" id="OA883287">
    <property type="protein sequence ID" value="CAD7278499.1"/>
    <property type="molecule type" value="Genomic_DNA"/>
</dbReference>
<keyword evidence="7" id="KW-0175">Coiled coil</keyword>
<feature type="compositionally biased region" description="Acidic residues" evidence="8">
    <location>
        <begin position="638"/>
        <end position="649"/>
    </location>
</feature>
<feature type="coiled-coil region" evidence="7">
    <location>
        <begin position="299"/>
        <end position="326"/>
    </location>
</feature>